<dbReference type="AlphaFoldDB" id="A0A1Y5IK43"/>
<dbReference type="Proteomes" id="UP000195557">
    <property type="component" value="Unassembled WGS sequence"/>
</dbReference>
<proteinExistence type="predicted"/>
<evidence type="ECO:0000313" key="1">
    <source>
        <dbReference type="EMBL" id="OUS47452.1"/>
    </source>
</evidence>
<name>A0A1Y5IK43_OSTTA</name>
<organism evidence="1">
    <name type="scientific">Ostreococcus tauri</name>
    <name type="common">Marine green alga</name>
    <dbReference type="NCBI Taxonomy" id="70448"/>
    <lineage>
        <taxon>Eukaryota</taxon>
        <taxon>Viridiplantae</taxon>
        <taxon>Chlorophyta</taxon>
        <taxon>Mamiellophyceae</taxon>
        <taxon>Mamiellales</taxon>
        <taxon>Bathycoccaceae</taxon>
        <taxon>Ostreococcus</taxon>
    </lineage>
</organism>
<dbReference type="EMBL" id="KZ155778">
    <property type="protein sequence ID" value="OUS47452.1"/>
    <property type="molecule type" value="Genomic_DNA"/>
</dbReference>
<gene>
    <name evidence="1" type="ORF">BE221DRAFT_71519</name>
</gene>
<reference evidence="1" key="1">
    <citation type="submission" date="2017-04" db="EMBL/GenBank/DDBJ databases">
        <title>Population genomics of picophytoplankton unveils novel chromosome hypervariability.</title>
        <authorList>
            <consortium name="DOE Joint Genome Institute"/>
            <person name="Blanc-Mathieu R."/>
            <person name="Krasovec M."/>
            <person name="Hebrard M."/>
            <person name="Yau S."/>
            <person name="Desgranges E."/>
            <person name="Martin J."/>
            <person name="Schackwitz W."/>
            <person name="Kuo A."/>
            <person name="Salin G."/>
            <person name="Donnadieu C."/>
            <person name="Desdevises Y."/>
            <person name="Sanchez-Ferandin S."/>
            <person name="Moreau H."/>
            <person name="Rivals E."/>
            <person name="Grigoriev I.V."/>
            <person name="Grimsley N."/>
            <person name="Eyre-Walker A."/>
            <person name="Piganeau G."/>
        </authorList>
    </citation>
    <scope>NUCLEOTIDE SEQUENCE [LARGE SCALE GENOMIC DNA]</scope>
    <source>
        <strain evidence="1">RCC 1115</strain>
    </source>
</reference>
<protein>
    <submittedName>
        <fullName evidence="1">Uncharacterized protein</fullName>
    </submittedName>
</protein>
<sequence>MNPSPSRAGRAPPLTVRLRLDHLGDEESRHRLAVTVLSAIVLLRSVFEDDDLLVVVVLQHRRLDARARHVRVTPRRSVAIVRAENALERDLRARFDALKAVALVVSTLGNELLRAAHLDDGVPLRRGASRRGRGEPDLVDRALRGHCAIVAFSQSLDFHPGVHRFRFRVVQSSPSRASFVPHAPSHRTSRLFARMSEETFVPTRSALALELNRARADAAEAVVAVIVIDASMFRSGVLCGSRCVRHGLPIEQVLAVNYSRPD</sequence>
<accession>A0A1Y5IK43</accession>